<proteinExistence type="predicted"/>
<feature type="compositionally biased region" description="Polar residues" evidence="1">
    <location>
        <begin position="135"/>
        <end position="153"/>
    </location>
</feature>
<evidence type="ECO:0000313" key="4">
    <source>
        <dbReference type="EMBL" id="PQJ66477.1"/>
    </source>
</evidence>
<evidence type="ECO:0000313" key="5">
    <source>
        <dbReference type="Proteomes" id="UP000238730"/>
    </source>
</evidence>
<reference evidence="4 5" key="1">
    <citation type="submission" date="2016-12" db="EMBL/GenBank/DDBJ databases">
        <title>Diversity of luminous bacteria.</title>
        <authorList>
            <person name="Yoshizawa S."/>
            <person name="Kogure K."/>
        </authorList>
    </citation>
    <scope>NUCLEOTIDE SEQUENCE [LARGE SCALE GENOMIC DNA]</scope>
    <source>
        <strain evidence="4 5">LC1-200</strain>
    </source>
</reference>
<evidence type="ECO:0000256" key="1">
    <source>
        <dbReference type="SAM" id="MobiDB-lite"/>
    </source>
</evidence>
<accession>A0A2S7VWI1</accession>
<gene>
    <name evidence="4" type="ORF">BTO08_03075</name>
</gene>
<feature type="region of interest" description="Disordered" evidence="1">
    <location>
        <begin position="394"/>
        <end position="438"/>
    </location>
</feature>
<feature type="domain" description="AsmA" evidence="3">
    <location>
        <begin position="1"/>
        <end position="616"/>
    </location>
</feature>
<feature type="region of interest" description="Disordered" evidence="1">
    <location>
        <begin position="125"/>
        <end position="163"/>
    </location>
</feature>
<dbReference type="RefSeq" id="WP_105059844.1">
    <property type="nucleotide sequence ID" value="NZ_MSCJ01000001.1"/>
</dbReference>
<evidence type="ECO:0000256" key="2">
    <source>
        <dbReference type="SAM" id="Phobius"/>
    </source>
</evidence>
<feature type="compositionally biased region" description="Low complexity" evidence="1">
    <location>
        <begin position="417"/>
        <end position="435"/>
    </location>
</feature>
<dbReference type="GO" id="GO:0005886">
    <property type="term" value="C:plasma membrane"/>
    <property type="evidence" value="ECO:0007669"/>
    <property type="project" value="TreeGrafter"/>
</dbReference>
<dbReference type="OrthoDB" id="9766390at2"/>
<dbReference type="GO" id="GO:0090313">
    <property type="term" value="P:regulation of protein targeting to membrane"/>
    <property type="evidence" value="ECO:0007669"/>
    <property type="project" value="TreeGrafter"/>
</dbReference>
<protein>
    <submittedName>
        <fullName evidence="4">AsmA protein</fullName>
    </submittedName>
</protein>
<feature type="compositionally biased region" description="Basic and acidic residues" evidence="1">
    <location>
        <begin position="125"/>
        <end position="134"/>
    </location>
</feature>
<dbReference type="EMBL" id="MSCJ01000001">
    <property type="protein sequence ID" value="PQJ66477.1"/>
    <property type="molecule type" value="Genomic_DNA"/>
</dbReference>
<dbReference type="InterPro" id="IPR052894">
    <property type="entry name" value="AsmA-related"/>
</dbReference>
<feature type="transmembrane region" description="Helical" evidence="2">
    <location>
        <begin position="5"/>
        <end position="26"/>
    </location>
</feature>
<evidence type="ECO:0000259" key="3">
    <source>
        <dbReference type="Pfam" id="PF05170"/>
    </source>
</evidence>
<organism evidence="4 5">
    <name type="scientific">Photobacterium angustum</name>
    <dbReference type="NCBI Taxonomy" id="661"/>
    <lineage>
        <taxon>Bacteria</taxon>
        <taxon>Pseudomonadati</taxon>
        <taxon>Pseudomonadota</taxon>
        <taxon>Gammaproteobacteria</taxon>
        <taxon>Vibrionales</taxon>
        <taxon>Vibrionaceae</taxon>
        <taxon>Photobacterium</taxon>
    </lineage>
</organism>
<dbReference type="PANTHER" id="PTHR30441">
    <property type="entry name" value="DUF748 DOMAIN-CONTAINING PROTEIN"/>
    <property type="match status" value="1"/>
</dbReference>
<dbReference type="InterPro" id="IPR007844">
    <property type="entry name" value="AsmA"/>
</dbReference>
<sequence>MKKLLYVLIGIIIVVVLGITALVTLVNPNQFKAVIAEQVKKQTGRELDIRGDINWRFFPTLGLSVGETTLNNPQGFAQPNLIQFKQAELSVSVLPLLSHELDIGKVRLDGAHVFVQTLKDGRSNLDGLTEKSSTKEVNGSTSSKANKDAVSNGQDEKSTASKVTTPPWKISLAGVELINASVDIINDKTASNIALNKVNFTLDKLTPNTWTKATFDISGSANALKFAAKGSTELNLSSAYQLAELKNLDLSLTAQDGKTEIKHAQVTLDHFQYGQWATVNLNIDGQLPELAFVTKGQTQFKLSSDRNILTLENLSIDNALSGKVLPRPKMQVNIKTNASYDLTTKTATLSKLNANADELALMGDVSFINRDVPVIRFNLSSDNINVDNWLNKQHGQASSEKPAASDQAANNASTEIAASTPQQTSSQSASNTPPAIQEPDLSVLKGIDVDGTIMAKKFTISQAHLSDVKLSVVIQNGIAKLNSFTANLYKGTLSASAQLNVNTPLASYQFHNQIKGVEIQPLLEDVANNKQLAGRANILVNLAGKGLSSQHLKNNSTGTINVNLTDGAVYGVNVSEMIRSAKARLKGEKLTDNQKQKKTDFSSLTALLQLGQGQAKVDNLHLVSPLLDINGSGTTNLNNESLNFSVDTAIVASGKGLDELKGITVPIRIKGTWQQPKYQLDLKNLFKQNSELEQKAKKELNRGLEKLLGDKAKDEKIKNVADQLLKGLFN</sequence>
<dbReference type="AlphaFoldDB" id="A0A2S7VWI1"/>
<keyword evidence="2" id="KW-0812">Transmembrane</keyword>
<comment type="caution">
    <text evidence="4">The sequence shown here is derived from an EMBL/GenBank/DDBJ whole genome shotgun (WGS) entry which is preliminary data.</text>
</comment>
<feature type="compositionally biased region" description="Polar residues" evidence="1">
    <location>
        <begin position="407"/>
        <end position="416"/>
    </location>
</feature>
<name>A0A2S7VWI1_PHOAN</name>
<dbReference type="Proteomes" id="UP000238730">
    <property type="component" value="Unassembled WGS sequence"/>
</dbReference>
<dbReference type="PANTHER" id="PTHR30441:SF4">
    <property type="entry name" value="PROTEIN ASMA"/>
    <property type="match status" value="1"/>
</dbReference>
<dbReference type="Pfam" id="PF05170">
    <property type="entry name" value="AsmA"/>
    <property type="match status" value="1"/>
</dbReference>
<keyword evidence="2" id="KW-0472">Membrane</keyword>
<keyword evidence="2" id="KW-1133">Transmembrane helix</keyword>